<gene>
    <name evidence="2" type="ORF">PCANC_27847</name>
</gene>
<evidence type="ECO:0000256" key="1">
    <source>
        <dbReference type="SAM" id="MobiDB-lite"/>
    </source>
</evidence>
<keyword evidence="3" id="KW-1185">Reference proteome</keyword>
<sequence length="570" mass="64827">MLLRVGSQPPGADQLFSAEHGTDLDNASKGYSLAEMLEAWHQLEQEDPVLPSHHQSIPVSAAQENHLSANDEHLLAHPAAAGPPPIPHLPFHNNNAPKIHHHPHSHSQITVGPTINEWNLWLAQSTSDSSESVNGPFVAPLYHISPSSTTPAGALETTAGLHSVLIHPDSSHTTSVNPPPHNVNLAFPENPNPSPARMFMSSTRPEPTRLEESRRLHPIQKPSKDQIPIRKRTRKNQSIAPGLSAGRSPANSIPLSSNTPLISPHLTNSLISSLTGTDLHEDMMIFDATLFAPTNPFSVAENNEIKFFQDKIKKLTNELLIFPKESFLSDQKSFRYRNRKKMTAMETSTSHVEKAQGQQHFRKQNRPTSAKRPDLMEAEDRMADKLHEFAQETHINSWYQRWWLTTGANLRINPHESLYEHFRWKKHKNALLPFYLLYVEIICSIVREKWTTSKHIAHELRSARDTFISLTEATADTAKIEEDDLPLKWMAERLQRQVTSTNGFTKNTYPILWTYLHHWMLTRSPKVFDCFPYKFNSASVKEFFNNVFIYTYSSLYQKYAIKYSSGINHL</sequence>
<name>A0A2N5TC63_9BASI</name>
<evidence type="ECO:0000313" key="3">
    <source>
        <dbReference type="Proteomes" id="UP000235388"/>
    </source>
</evidence>
<dbReference type="Proteomes" id="UP000235388">
    <property type="component" value="Unassembled WGS sequence"/>
</dbReference>
<feature type="region of interest" description="Disordered" evidence="1">
    <location>
        <begin position="1"/>
        <end position="21"/>
    </location>
</feature>
<feature type="compositionally biased region" description="Basic and acidic residues" evidence="1">
    <location>
        <begin position="206"/>
        <end position="215"/>
    </location>
</feature>
<organism evidence="2 3">
    <name type="scientific">Puccinia coronata f. sp. avenae</name>
    <dbReference type="NCBI Taxonomy" id="200324"/>
    <lineage>
        <taxon>Eukaryota</taxon>
        <taxon>Fungi</taxon>
        <taxon>Dikarya</taxon>
        <taxon>Basidiomycota</taxon>
        <taxon>Pucciniomycotina</taxon>
        <taxon>Pucciniomycetes</taxon>
        <taxon>Pucciniales</taxon>
        <taxon>Pucciniaceae</taxon>
        <taxon>Puccinia</taxon>
    </lineage>
</organism>
<feature type="region of interest" description="Disordered" evidence="1">
    <location>
        <begin position="350"/>
        <end position="371"/>
    </location>
</feature>
<dbReference type="EMBL" id="PGCJ01000734">
    <property type="protein sequence ID" value="PLW23069.1"/>
    <property type="molecule type" value="Genomic_DNA"/>
</dbReference>
<reference evidence="2 3" key="1">
    <citation type="submission" date="2017-11" db="EMBL/GenBank/DDBJ databases">
        <title>De novo assembly and phasing of dikaryotic genomes from two isolates of Puccinia coronata f. sp. avenae, the causal agent of oat crown rust.</title>
        <authorList>
            <person name="Miller M.E."/>
            <person name="Zhang Y."/>
            <person name="Omidvar V."/>
            <person name="Sperschneider J."/>
            <person name="Schwessinger B."/>
            <person name="Raley C."/>
            <person name="Palmer J.M."/>
            <person name="Garnica D."/>
            <person name="Upadhyaya N."/>
            <person name="Rathjen J."/>
            <person name="Taylor J.M."/>
            <person name="Park R.F."/>
            <person name="Dodds P.N."/>
            <person name="Hirsch C.D."/>
            <person name="Kianian S.F."/>
            <person name="Figueroa M."/>
        </authorList>
    </citation>
    <scope>NUCLEOTIDE SEQUENCE [LARGE SCALE GENOMIC DNA]</scope>
    <source>
        <strain evidence="2">12NC29</strain>
    </source>
</reference>
<protein>
    <submittedName>
        <fullName evidence="2">Uncharacterized protein</fullName>
    </submittedName>
</protein>
<dbReference type="OrthoDB" id="2497945at2759"/>
<dbReference type="STRING" id="200324.A0A2N5TC63"/>
<proteinExistence type="predicted"/>
<accession>A0A2N5TC63</accession>
<comment type="caution">
    <text evidence="2">The sequence shown here is derived from an EMBL/GenBank/DDBJ whole genome shotgun (WGS) entry which is preliminary data.</text>
</comment>
<evidence type="ECO:0000313" key="2">
    <source>
        <dbReference type="EMBL" id="PLW23069.1"/>
    </source>
</evidence>
<dbReference type="AlphaFoldDB" id="A0A2N5TC63"/>
<feature type="region of interest" description="Disordered" evidence="1">
    <location>
        <begin position="168"/>
        <end position="255"/>
    </location>
</feature>